<dbReference type="OrthoDB" id="5796705at2759"/>
<evidence type="ECO:0000313" key="3">
    <source>
        <dbReference type="Proteomes" id="UP000277928"/>
    </source>
</evidence>
<dbReference type="SUPFAM" id="SSF81321">
    <property type="entry name" value="Family A G protein-coupled receptor-like"/>
    <property type="match status" value="1"/>
</dbReference>
<gene>
    <name evidence="2" type="ORF">NLS_LOCUS8095</name>
</gene>
<dbReference type="CDD" id="cd00637">
    <property type="entry name" value="7tm_classA_rhodopsin-like"/>
    <property type="match status" value="1"/>
</dbReference>
<feature type="transmembrane region" description="Helical" evidence="1">
    <location>
        <begin position="181"/>
        <end position="206"/>
    </location>
</feature>
<accession>A0A3P6VAM8</accession>
<keyword evidence="1" id="KW-0472">Membrane</keyword>
<dbReference type="AlphaFoldDB" id="A0A3P6VAM8"/>
<feature type="transmembrane region" description="Helical" evidence="1">
    <location>
        <begin position="129"/>
        <end position="154"/>
    </location>
</feature>
<keyword evidence="1" id="KW-1133">Transmembrane helix</keyword>
<dbReference type="Gene3D" id="1.20.1070.10">
    <property type="entry name" value="Rhodopsin 7-helix transmembrane proteins"/>
    <property type="match status" value="1"/>
</dbReference>
<feature type="transmembrane region" description="Helical" evidence="1">
    <location>
        <begin position="12"/>
        <end position="33"/>
    </location>
</feature>
<dbReference type="Proteomes" id="UP000277928">
    <property type="component" value="Unassembled WGS sequence"/>
</dbReference>
<proteinExistence type="predicted"/>
<evidence type="ECO:0008006" key="4">
    <source>
        <dbReference type="Google" id="ProtNLM"/>
    </source>
</evidence>
<keyword evidence="1" id="KW-0812">Transmembrane</keyword>
<dbReference type="OMA" id="CIRRHAV"/>
<evidence type="ECO:0000256" key="1">
    <source>
        <dbReference type="SAM" id="Phobius"/>
    </source>
</evidence>
<feature type="transmembrane region" description="Helical" evidence="1">
    <location>
        <begin position="89"/>
        <end position="109"/>
    </location>
</feature>
<evidence type="ECO:0000313" key="2">
    <source>
        <dbReference type="EMBL" id="VDK87341.1"/>
    </source>
</evidence>
<keyword evidence="3" id="KW-1185">Reference proteome</keyword>
<reference evidence="2 3" key="1">
    <citation type="submission" date="2018-08" db="EMBL/GenBank/DDBJ databases">
        <authorList>
            <person name="Laetsch R D."/>
            <person name="Stevens L."/>
            <person name="Kumar S."/>
            <person name="Blaxter L. M."/>
        </authorList>
    </citation>
    <scope>NUCLEOTIDE SEQUENCE [LARGE SCALE GENOMIC DNA]</scope>
</reference>
<feature type="transmembrane region" description="Helical" evidence="1">
    <location>
        <begin position="221"/>
        <end position="242"/>
    </location>
</feature>
<sequence length="266" mass="30502">MIIFAQAFVDALMGVGLIIAGSSRIIILLTGCYRRSRRSCLLKPWSPIIMWSEIMSATSTLMISTDRLISCLAPMRYFMNSYSYQVRQITVFFGSISLFIFISWIFSFLDNESLLQGFCWTGDVFYPFFADLHSLLLISTASLSVALYVIVYLLSRKHLRRIKNNQSEESLQLFEARQRKLTITMGISCVFTLFFFVIPLCIKLLIYDDDNDPTTYYSESLRVTVALSCNINPITNVAAILIKQNDISHRIRGLLPKRIIYGTRKN</sequence>
<organism evidence="2 3">
    <name type="scientific">Litomosoides sigmodontis</name>
    <name type="common">Filarial nematode worm</name>
    <dbReference type="NCBI Taxonomy" id="42156"/>
    <lineage>
        <taxon>Eukaryota</taxon>
        <taxon>Metazoa</taxon>
        <taxon>Ecdysozoa</taxon>
        <taxon>Nematoda</taxon>
        <taxon>Chromadorea</taxon>
        <taxon>Rhabditida</taxon>
        <taxon>Spirurina</taxon>
        <taxon>Spiruromorpha</taxon>
        <taxon>Filarioidea</taxon>
        <taxon>Onchocercidae</taxon>
        <taxon>Litomosoides</taxon>
    </lineage>
</organism>
<dbReference type="EMBL" id="UYRX01000952">
    <property type="protein sequence ID" value="VDK87341.1"/>
    <property type="molecule type" value="Genomic_DNA"/>
</dbReference>
<protein>
    <recommendedName>
        <fullName evidence="4">G-protein coupled receptors family 1 profile domain-containing protein</fullName>
    </recommendedName>
</protein>
<dbReference type="InterPro" id="IPR019426">
    <property type="entry name" value="7TM_GPCR_serpentine_rcpt_Srv"/>
</dbReference>
<dbReference type="Pfam" id="PF10323">
    <property type="entry name" value="7TM_GPCR_Srv"/>
    <property type="match status" value="1"/>
</dbReference>
<name>A0A3P6VAM8_LITSI</name>